<gene>
    <name evidence="3" type="ORF">BFJ68_g15947</name>
</gene>
<feature type="signal peptide" evidence="2">
    <location>
        <begin position="1"/>
        <end position="19"/>
    </location>
</feature>
<proteinExistence type="predicted"/>
<evidence type="ECO:0000256" key="1">
    <source>
        <dbReference type="SAM" id="Phobius"/>
    </source>
</evidence>
<feature type="transmembrane region" description="Helical" evidence="1">
    <location>
        <begin position="89"/>
        <end position="114"/>
    </location>
</feature>
<dbReference type="AlphaFoldDB" id="A0A420PID9"/>
<accession>A0A420PID9</accession>
<name>A0A420PID9_FUSOX</name>
<evidence type="ECO:0000313" key="4">
    <source>
        <dbReference type="Proteomes" id="UP000285860"/>
    </source>
</evidence>
<feature type="chain" id="PRO_5019473390" evidence="2">
    <location>
        <begin position="20"/>
        <end position="117"/>
    </location>
</feature>
<evidence type="ECO:0000256" key="2">
    <source>
        <dbReference type="SAM" id="SignalP"/>
    </source>
</evidence>
<dbReference type="Proteomes" id="UP000285860">
    <property type="component" value="Unassembled WGS sequence"/>
</dbReference>
<keyword evidence="1" id="KW-0812">Transmembrane</keyword>
<keyword evidence="1" id="KW-1133">Transmembrane helix</keyword>
<keyword evidence="2" id="KW-0732">Signal</keyword>
<comment type="caution">
    <text evidence="3">The sequence shown here is derived from an EMBL/GenBank/DDBJ whole genome shotgun (WGS) entry which is preliminary data.</text>
</comment>
<reference evidence="3 4" key="1">
    <citation type="journal article" date="2018" name="Sci. Rep.">
        <title>Characterisation of pathogen-specific regions and novel effector candidates in Fusarium oxysporum f. sp. cepae.</title>
        <authorList>
            <person name="Armitage A.D."/>
            <person name="Taylor A."/>
            <person name="Sobczyk M.K."/>
            <person name="Baxter L."/>
            <person name="Greenfield B.P."/>
            <person name="Bates H.J."/>
            <person name="Wilson F."/>
            <person name="Jackson A.C."/>
            <person name="Ott S."/>
            <person name="Harrison R.J."/>
            <person name="Clarkson J.P."/>
        </authorList>
    </citation>
    <scope>NUCLEOTIDE SEQUENCE [LARGE SCALE GENOMIC DNA]</scope>
    <source>
        <strain evidence="3 4">Fo_A28</strain>
    </source>
</reference>
<evidence type="ECO:0000313" key="3">
    <source>
        <dbReference type="EMBL" id="RKK92296.1"/>
    </source>
</evidence>
<dbReference type="EMBL" id="MRCY01000197">
    <property type="protein sequence ID" value="RKK92296.1"/>
    <property type="molecule type" value="Genomic_DNA"/>
</dbReference>
<protein>
    <submittedName>
        <fullName evidence="3">Uncharacterized protein</fullName>
    </submittedName>
</protein>
<keyword evidence="1" id="KW-0472">Membrane</keyword>
<sequence>MKIAAIVATFMLAMEPVAARYCSQGWIECNCKPPSTPSYTITNRSKTTGGSVIPAALAFSTAVGVQTSMVEWEHYLGRSASVILVLEEVALILVALGLVTMLQIVATLVTVEVLNEL</sequence>
<organism evidence="3 4">
    <name type="scientific">Fusarium oxysporum</name>
    <name type="common">Fusarium vascular wilt</name>
    <dbReference type="NCBI Taxonomy" id="5507"/>
    <lineage>
        <taxon>Eukaryota</taxon>
        <taxon>Fungi</taxon>
        <taxon>Dikarya</taxon>
        <taxon>Ascomycota</taxon>
        <taxon>Pezizomycotina</taxon>
        <taxon>Sordariomycetes</taxon>
        <taxon>Hypocreomycetidae</taxon>
        <taxon>Hypocreales</taxon>
        <taxon>Nectriaceae</taxon>
        <taxon>Fusarium</taxon>
        <taxon>Fusarium oxysporum species complex</taxon>
    </lineage>
</organism>
<dbReference type="OrthoDB" id="10575445at2759"/>